<protein>
    <submittedName>
        <fullName evidence="2">Uncharacterized protein</fullName>
    </submittedName>
</protein>
<evidence type="ECO:0000313" key="3">
    <source>
        <dbReference type="Proteomes" id="UP001164743"/>
    </source>
</evidence>
<dbReference type="Proteomes" id="UP001164743">
    <property type="component" value="Chromosome 5A"/>
</dbReference>
<reference evidence="2" key="1">
    <citation type="submission" date="2022-10" db="EMBL/GenBank/DDBJ databases">
        <title>Puccinia triticina Genome sequencing and assembly.</title>
        <authorList>
            <person name="Li C."/>
        </authorList>
    </citation>
    <scope>NUCLEOTIDE SEQUENCE</scope>
    <source>
        <strain evidence="2">Pt15</strain>
    </source>
</reference>
<organism evidence="2 3">
    <name type="scientific">Puccinia triticina</name>
    <dbReference type="NCBI Taxonomy" id="208348"/>
    <lineage>
        <taxon>Eukaryota</taxon>
        <taxon>Fungi</taxon>
        <taxon>Dikarya</taxon>
        <taxon>Basidiomycota</taxon>
        <taxon>Pucciniomycotina</taxon>
        <taxon>Pucciniomycetes</taxon>
        <taxon>Pucciniales</taxon>
        <taxon>Pucciniaceae</taxon>
        <taxon>Puccinia</taxon>
    </lineage>
</organism>
<dbReference type="RefSeq" id="XP_053020424.1">
    <property type="nucleotide sequence ID" value="XM_053169204.1"/>
</dbReference>
<name>A0ABY7CI06_9BASI</name>
<evidence type="ECO:0000256" key="1">
    <source>
        <dbReference type="SAM" id="MobiDB-lite"/>
    </source>
</evidence>
<dbReference type="GeneID" id="77810099"/>
<feature type="region of interest" description="Disordered" evidence="1">
    <location>
        <begin position="153"/>
        <end position="189"/>
    </location>
</feature>
<dbReference type="EMBL" id="CP110425">
    <property type="protein sequence ID" value="WAQ84869.1"/>
    <property type="molecule type" value="Genomic_DNA"/>
</dbReference>
<keyword evidence="3" id="KW-1185">Reference proteome</keyword>
<gene>
    <name evidence="2" type="ORF">PtA15_5A442</name>
</gene>
<evidence type="ECO:0000313" key="2">
    <source>
        <dbReference type="EMBL" id="WAQ84869.1"/>
    </source>
</evidence>
<sequence length="308" mass="34495">MAQSNQTRLEIKYDLFLCDEFLRLAAPEKIPAEWPQDPSAFMLVAKESCSLVRFKAKVLLHLDLLRDDFKLGGILNNEDALHRLEWVGQIIKPSGITMYLFPSGYAAFRHILFNMRGATRAAVRIRWSYAYMDQLNGPPSLGTTQSEVDMPLDKSSHWHSLDPGTPPRPMEDKDFASPESENDSDADNSTKILRNAFSTAPAEEGSLAPAQEGSLLVGYITPQEIPPAKRQRLHQADFNLTMKEFFLIAHLRPDDKHTLSVIKKNLFYHWSAFKGLTKDDLVEAGFKVGPAQLIVSGVASAVSQLELL</sequence>
<accession>A0ABY7CI06</accession>
<proteinExistence type="predicted"/>